<comment type="pathway">
    <text evidence="1">Protein modification; protein ubiquitination.</text>
</comment>
<evidence type="ECO:0000256" key="9">
    <source>
        <dbReference type="SAM" id="SignalP"/>
    </source>
</evidence>
<dbReference type="CDD" id="cd16448">
    <property type="entry name" value="RING-H2"/>
    <property type="match status" value="1"/>
</dbReference>
<feature type="chain" id="PRO_5033474309" description="RING-type domain-containing protein" evidence="9">
    <location>
        <begin position="22"/>
        <end position="302"/>
    </location>
</feature>
<dbReference type="Pfam" id="PF12678">
    <property type="entry name" value="zf-rbx1"/>
    <property type="match status" value="1"/>
</dbReference>
<dbReference type="Gene3D" id="3.30.40.10">
    <property type="entry name" value="Zinc/RING finger domain, C3HC4 (zinc finger)"/>
    <property type="match status" value="1"/>
</dbReference>
<keyword evidence="4" id="KW-0833">Ubl conjugation pathway</keyword>
<evidence type="ECO:0000256" key="7">
    <source>
        <dbReference type="SAM" id="MobiDB-lite"/>
    </source>
</evidence>
<evidence type="ECO:0000313" key="13">
    <source>
        <dbReference type="Proteomes" id="UP000324748"/>
    </source>
</evidence>
<feature type="transmembrane region" description="Helical" evidence="8">
    <location>
        <begin position="267"/>
        <end position="287"/>
    </location>
</feature>
<dbReference type="InterPro" id="IPR001841">
    <property type="entry name" value="Znf_RING"/>
</dbReference>
<keyword evidence="8" id="KW-0812">Transmembrane</keyword>
<feature type="signal peptide" evidence="9">
    <location>
        <begin position="1"/>
        <end position="21"/>
    </location>
</feature>
<protein>
    <recommendedName>
        <fullName evidence="10">RING-type domain-containing protein</fullName>
    </recommendedName>
</protein>
<evidence type="ECO:0000313" key="11">
    <source>
        <dbReference type="EMBL" id="KAA1088477.1"/>
    </source>
</evidence>
<feature type="region of interest" description="Disordered" evidence="7">
    <location>
        <begin position="136"/>
        <end position="168"/>
    </location>
</feature>
<dbReference type="InterPro" id="IPR024766">
    <property type="entry name" value="Znf_RING_H2"/>
</dbReference>
<evidence type="ECO:0000256" key="2">
    <source>
        <dbReference type="ARBA" id="ARBA00022723"/>
    </source>
</evidence>
<dbReference type="SMART" id="SM00184">
    <property type="entry name" value="RING"/>
    <property type="match status" value="1"/>
</dbReference>
<feature type="compositionally biased region" description="Polar residues" evidence="7">
    <location>
        <begin position="154"/>
        <end position="166"/>
    </location>
</feature>
<dbReference type="GO" id="GO:0051603">
    <property type="term" value="P:proteolysis involved in protein catabolic process"/>
    <property type="evidence" value="ECO:0007669"/>
    <property type="project" value="UniProtKB-ARBA"/>
</dbReference>
<dbReference type="EMBL" id="VDEP01000406">
    <property type="protein sequence ID" value="KAA1088477.1"/>
    <property type="molecule type" value="Genomic_DNA"/>
</dbReference>
<keyword evidence="3 6" id="KW-0863">Zinc-finger</keyword>
<feature type="domain" description="RING-type" evidence="10">
    <location>
        <begin position="183"/>
        <end position="231"/>
    </location>
</feature>
<dbReference type="InterPro" id="IPR013083">
    <property type="entry name" value="Znf_RING/FYVE/PHD"/>
</dbReference>
<evidence type="ECO:0000313" key="14">
    <source>
        <dbReference type="Proteomes" id="UP000325313"/>
    </source>
</evidence>
<dbReference type="UniPathway" id="UPA00143"/>
<dbReference type="PANTHER" id="PTHR15710">
    <property type="entry name" value="E3 UBIQUITIN-PROTEIN LIGASE PRAJA"/>
    <property type="match status" value="1"/>
</dbReference>
<dbReference type="PROSITE" id="PS50089">
    <property type="entry name" value="ZF_RING_2"/>
    <property type="match status" value="1"/>
</dbReference>
<evidence type="ECO:0000256" key="4">
    <source>
        <dbReference type="ARBA" id="ARBA00022786"/>
    </source>
</evidence>
<comment type="caution">
    <text evidence="12">The sequence shown here is derived from an EMBL/GenBank/DDBJ whole genome shotgun (WGS) entry which is preliminary data.</text>
</comment>
<keyword evidence="8" id="KW-0472">Membrane</keyword>
<dbReference type="Proteomes" id="UP000325313">
    <property type="component" value="Unassembled WGS sequence"/>
</dbReference>
<evidence type="ECO:0000256" key="8">
    <source>
        <dbReference type="SAM" id="Phobius"/>
    </source>
</evidence>
<dbReference type="GO" id="GO:0016567">
    <property type="term" value="P:protein ubiquitination"/>
    <property type="evidence" value="ECO:0007669"/>
    <property type="project" value="UniProtKB-UniPathway"/>
</dbReference>
<organism evidence="12 13">
    <name type="scientific">Puccinia graminis f. sp. tritici</name>
    <dbReference type="NCBI Taxonomy" id="56615"/>
    <lineage>
        <taxon>Eukaryota</taxon>
        <taxon>Fungi</taxon>
        <taxon>Dikarya</taxon>
        <taxon>Basidiomycota</taxon>
        <taxon>Pucciniomycotina</taxon>
        <taxon>Pucciniomycetes</taxon>
        <taxon>Pucciniales</taxon>
        <taxon>Pucciniaceae</taxon>
        <taxon>Puccinia</taxon>
    </lineage>
</organism>
<dbReference type="SUPFAM" id="SSF57850">
    <property type="entry name" value="RING/U-box"/>
    <property type="match status" value="1"/>
</dbReference>
<evidence type="ECO:0000256" key="1">
    <source>
        <dbReference type="ARBA" id="ARBA00004906"/>
    </source>
</evidence>
<dbReference type="AlphaFoldDB" id="A0A5B0PX32"/>
<name>A0A5B0PX32_PUCGR</name>
<sequence length="302" mass="33709">MTNLLATIKLFNFLLARTCLAGRQDVVAMEVLQEPAAQLEFGGEHRMAEMTELSSAPGHHQTISDGEQSAATTMGSHICASSDPRDTARSCHENFAFHSNCQVNQPGDTELQSTMINDSQETDHRGTLNRALVSPETFHPHDNIPDGEVCSEDPPSQTDQNISTENSQEKGRLIMNEYKPAGCSICFEEIHSGPDDPDNPIFSWTRCNHSFHLECIGKWWELFRYSCPICRRTISGREQEEEQEVIAPMIPTFACSLHCFLDQTTGGFSPVIIGAWALFFFCFAMLIKTLADDAHLHHPHQA</sequence>
<dbReference type="Proteomes" id="UP000324748">
    <property type="component" value="Unassembled WGS sequence"/>
</dbReference>
<evidence type="ECO:0000313" key="12">
    <source>
        <dbReference type="EMBL" id="KAA1105472.1"/>
    </source>
</evidence>
<keyword evidence="9" id="KW-0732">Signal</keyword>
<dbReference type="EMBL" id="VSWC01000040">
    <property type="protein sequence ID" value="KAA1105472.1"/>
    <property type="molecule type" value="Genomic_DNA"/>
</dbReference>
<evidence type="ECO:0000259" key="10">
    <source>
        <dbReference type="PROSITE" id="PS50089"/>
    </source>
</evidence>
<proteinExistence type="predicted"/>
<evidence type="ECO:0000256" key="5">
    <source>
        <dbReference type="ARBA" id="ARBA00022833"/>
    </source>
</evidence>
<evidence type="ECO:0000256" key="6">
    <source>
        <dbReference type="PROSITE-ProRule" id="PRU00175"/>
    </source>
</evidence>
<dbReference type="PANTHER" id="PTHR15710:SF74">
    <property type="entry name" value="RING-TYPE E3 UBIQUITIN TRANSFERASE-RELATED"/>
    <property type="match status" value="1"/>
</dbReference>
<dbReference type="OrthoDB" id="8062037at2759"/>
<reference evidence="13 14" key="1">
    <citation type="submission" date="2019-05" db="EMBL/GenBank/DDBJ databases">
        <title>Emergence of the Ug99 lineage of the wheat stem rust pathogen through somatic hybridization.</title>
        <authorList>
            <person name="Li F."/>
            <person name="Upadhyaya N.M."/>
            <person name="Sperschneider J."/>
            <person name="Matny O."/>
            <person name="Nguyen-Phuc H."/>
            <person name="Mago R."/>
            <person name="Raley C."/>
            <person name="Miller M.E."/>
            <person name="Silverstein K.A.T."/>
            <person name="Henningsen E."/>
            <person name="Hirsch C.D."/>
            <person name="Visser B."/>
            <person name="Pretorius Z.A."/>
            <person name="Steffenson B.J."/>
            <person name="Schwessinger B."/>
            <person name="Dodds P.N."/>
            <person name="Figueroa M."/>
        </authorList>
    </citation>
    <scope>NUCLEOTIDE SEQUENCE [LARGE SCALE GENOMIC DNA]</scope>
    <source>
        <strain evidence="12">21-0</strain>
        <strain evidence="11 14">Ug99</strain>
    </source>
</reference>
<accession>A0A5B0PX32</accession>
<gene>
    <name evidence="12" type="ORF">PGT21_008540</name>
    <name evidence="11" type="ORF">PGTUg99_030451</name>
</gene>
<keyword evidence="5" id="KW-0862">Zinc</keyword>
<keyword evidence="8" id="KW-1133">Transmembrane helix</keyword>
<keyword evidence="13" id="KW-1185">Reference proteome</keyword>
<dbReference type="GO" id="GO:0008270">
    <property type="term" value="F:zinc ion binding"/>
    <property type="evidence" value="ECO:0007669"/>
    <property type="project" value="UniProtKB-KW"/>
</dbReference>
<evidence type="ECO:0000256" key="3">
    <source>
        <dbReference type="ARBA" id="ARBA00022771"/>
    </source>
</evidence>
<keyword evidence="2" id="KW-0479">Metal-binding</keyword>